<reference evidence="4 5" key="1">
    <citation type="submission" date="2016-03" db="EMBL/GenBank/DDBJ databases">
        <title>Complete genome sequence of Shewanella psychrophila WP2, a deep sea bacterium isolated from west Pacific sediment.</title>
        <authorList>
            <person name="Xu G."/>
            <person name="Jian H."/>
        </authorList>
    </citation>
    <scope>NUCLEOTIDE SEQUENCE [LARGE SCALE GENOMIC DNA]</scope>
    <source>
        <strain evidence="4 5">WP2</strain>
    </source>
</reference>
<evidence type="ECO:0000313" key="5">
    <source>
        <dbReference type="Proteomes" id="UP000189545"/>
    </source>
</evidence>
<dbReference type="Proteomes" id="UP000189545">
    <property type="component" value="Chromosome"/>
</dbReference>
<feature type="domain" description="Glucodextranase N-terminal" evidence="3">
    <location>
        <begin position="45"/>
        <end position="341"/>
    </location>
</feature>
<feature type="chain" id="PRO_5012142231" evidence="1">
    <location>
        <begin position="28"/>
        <end position="833"/>
    </location>
</feature>
<dbReference type="EMBL" id="CP014782">
    <property type="protein sequence ID" value="AQS35863.1"/>
    <property type="molecule type" value="Genomic_DNA"/>
</dbReference>
<name>A0A1S6HK30_9GAMM</name>
<dbReference type="PANTHER" id="PTHR31616">
    <property type="entry name" value="TREHALASE"/>
    <property type="match status" value="1"/>
</dbReference>
<dbReference type="RefSeq" id="WP_077751220.1">
    <property type="nucleotide sequence ID" value="NZ_CP014782.1"/>
</dbReference>
<keyword evidence="4" id="KW-0326">Glycosidase</keyword>
<feature type="domain" description="GH15-like" evidence="2">
    <location>
        <begin position="358"/>
        <end position="812"/>
    </location>
</feature>
<dbReference type="InterPro" id="IPR011013">
    <property type="entry name" value="Gal_mutarotase_sf_dom"/>
</dbReference>
<dbReference type="Gene3D" id="2.70.98.10">
    <property type="match status" value="1"/>
</dbReference>
<keyword evidence="1" id="KW-0732">Signal</keyword>
<dbReference type="GO" id="GO:0030246">
    <property type="term" value="F:carbohydrate binding"/>
    <property type="evidence" value="ECO:0007669"/>
    <property type="project" value="InterPro"/>
</dbReference>
<dbReference type="SUPFAM" id="SSF74650">
    <property type="entry name" value="Galactose mutarotase-like"/>
    <property type="match status" value="1"/>
</dbReference>
<keyword evidence="5" id="KW-1185">Reference proteome</keyword>
<evidence type="ECO:0000313" key="4">
    <source>
        <dbReference type="EMBL" id="AQS35863.1"/>
    </source>
</evidence>
<dbReference type="InterPro" id="IPR015220">
    <property type="entry name" value="Glucodextranase_N"/>
</dbReference>
<evidence type="ECO:0000256" key="1">
    <source>
        <dbReference type="SAM" id="SignalP"/>
    </source>
</evidence>
<dbReference type="Pfam" id="PF09137">
    <property type="entry name" value="Glucodextran_N"/>
    <property type="match status" value="1"/>
</dbReference>
<dbReference type="PANTHER" id="PTHR31616:SF0">
    <property type="entry name" value="GLUCAN 1,4-ALPHA-GLUCOSIDASE"/>
    <property type="match status" value="1"/>
</dbReference>
<dbReference type="InterPro" id="IPR008928">
    <property type="entry name" value="6-hairpin_glycosidase_sf"/>
</dbReference>
<gene>
    <name evidence="4" type="ORF">Sps_00669</name>
</gene>
<protein>
    <submittedName>
        <fullName evidence="4">Glycosyl hydrolase, glucoamylase</fullName>
        <ecNumber evidence="4">3.2.1.3</ecNumber>
    </submittedName>
</protein>
<organism evidence="4 5">
    <name type="scientific">Shewanella psychrophila</name>
    <dbReference type="NCBI Taxonomy" id="225848"/>
    <lineage>
        <taxon>Bacteria</taxon>
        <taxon>Pseudomonadati</taxon>
        <taxon>Pseudomonadota</taxon>
        <taxon>Gammaproteobacteria</taxon>
        <taxon>Alteromonadales</taxon>
        <taxon>Shewanellaceae</taxon>
        <taxon>Shewanella</taxon>
    </lineage>
</organism>
<dbReference type="InterPro" id="IPR011613">
    <property type="entry name" value="GH15-like"/>
</dbReference>
<sequence>MFRGYLPLPVTKTLVILAIIAALSACSPTTDKPVMDILGANMFSPGAPGTEPTWAFAGKTGIGTSYTPYLNPKNNAEAQSKVWFSIAQGVLTETMYGLIHNAQLKELQFIVTGNGFVDTEKQDTVSTIDYLHKDELGRPLSLAYKVINTDKNGKYQIEKHIFTDPLHASLMMQVTFTAFEEGITPYLYLNPHMDNSGANDIAHVVSQDGKLALVSYTNNLDSSVMTVKSDLAFIKASAGFVGVSDGLSDIKHNGEMNWQYRSTSAPQEQTIGNVALTAQLPVLEKSTDKEIKSLSFNLVLGFGNDPVQSMANADATLARGYNQVLADYNGEGEAIGWQDYLTSLTALPAMSGNTKDEGKLLYASALVLKAQEDKTHSGALIASLSNPWGDTVSAKVGSTGYKAVWPRDFYQCAMAFLAMGDTQTPKVAFEYLQKVQVTKRTPGYTGTPGWFLQKTHVDGEIEWVGVQLDQTAMPIMLGWKLWQAGIFTDTEIAHWYQQILKPAAEFLVTGGEVNLDWNHTHITPLNTQQERWEEQQGYSPSTAAAVISGLVSASDIARIAGDLTGAKRYLDTAKAMKKGLTDLVITTVGLLSTDGVSMTRTDEQITPPYYLRISPQGKPNEATTLGDNNGRAGLDQRLILDGGFLELVRYGVIPADDAVIKQTLALMDNTQLDDNLRVKYTFTTKDGSQFPGFRRYGNDGYGEDTETGASYAENGANTPHQRGRVWPFFTGERGHYELALSTENNALTDKRRSELVDTYVQGMESFANQGLMLPEQVWDSVGNPSRYHYQHGQGTNSATPLAWTHAEYIKLVRSLTDKQVWDHYPVVDAKLNN</sequence>
<dbReference type="AlphaFoldDB" id="A0A1S6HK30"/>
<dbReference type="EC" id="3.2.1.3" evidence="4"/>
<dbReference type="SUPFAM" id="SSF48208">
    <property type="entry name" value="Six-hairpin glycosidases"/>
    <property type="match status" value="1"/>
</dbReference>
<dbReference type="GO" id="GO:0005975">
    <property type="term" value="P:carbohydrate metabolic process"/>
    <property type="evidence" value="ECO:0007669"/>
    <property type="project" value="InterPro"/>
</dbReference>
<dbReference type="GO" id="GO:0016757">
    <property type="term" value="F:glycosyltransferase activity"/>
    <property type="evidence" value="ECO:0007669"/>
    <property type="project" value="UniProtKB-ARBA"/>
</dbReference>
<dbReference type="PROSITE" id="PS51257">
    <property type="entry name" value="PROKAR_LIPOPROTEIN"/>
    <property type="match status" value="1"/>
</dbReference>
<proteinExistence type="predicted"/>
<evidence type="ECO:0000259" key="2">
    <source>
        <dbReference type="Pfam" id="PF00723"/>
    </source>
</evidence>
<dbReference type="Gene3D" id="1.50.10.10">
    <property type="match status" value="1"/>
</dbReference>
<dbReference type="KEGG" id="spsw:Sps_00669"/>
<dbReference type="GO" id="GO:0004339">
    <property type="term" value="F:glucan 1,4-alpha-glucosidase activity"/>
    <property type="evidence" value="ECO:0007669"/>
    <property type="project" value="UniProtKB-EC"/>
</dbReference>
<feature type="signal peptide" evidence="1">
    <location>
        <begin position="1"/>
        <end position="27"/>
    </location>
</feature>
<dbReference type="STRING" id="225848.Sps_00669"/>
<keyword evidence="4" id="KW-0378">Hydrolase</keyword>
<dbReference type="InterPro" id="IPR014718">
    <property type="entry name" value="GH-type_carb-bd"/>
</dbReference>
<evidence type="ECO:0000259" key="3">
    <source>
        <dbReference type="Pfam" id="PF09137"/>
    </source>
</evidence>
<dbReference type="OrthoDB" id="9806081at2"/>
<dbReference type="Pfam" id="PF00723">
    <property type="entry name" value="Glyco_hydro_15"/>
    <property type="match status" value="1"/>
</dbReference>
<dbReference type="CDD" id="cd07430">
    <property type="entry name" value="GH15_N"/>
    <property type="match status" value="1"/>
</dbReference>
<accession>A0A1S6HK30</accession>
<dbReference type="InterPro" id="IPR012341">
    <property type="entry name" value="6hp_glycosidase-like_sf"/>
</dbReference>